<keyword evidence="18" id="KW-1185">Reference proteome</keyword>
<dbReference type="InterPro" id="IPR037066">
    <property type="entry name" value="Plug_dom_sf"/>
</dbReference>
<evidence type="ECO:0000256" key="13">
    <source>
        <dbReference type="RuleBase" id="RU003357"/>
    </source>
</evidence>
<evidence type="ECO:0000256" key="10">
    <source>
        <dbReference type="ARBA" id="ARBA00023170"/>
    </source>
</evidence>
<dbReference type="Pfam" id="PF07715">
    <property type="entry name" value="Plug"/>
    <property type="match status" value="1"/>
</dbReference>
<evidence type="ECO:0000256" key="4">
    <source>
        <dbReference type="ARBA" id="ARBA00022452"/>
    </source>
</evidence>
<evidence type="ECO:0000256" key="7">
    <source>
        <dbReference type="ARBA" id="ARBA00023065"/>
    </source>
</evidence>
<dbReference type="Pfam" id="PF00593">
    <property type="entry name" value="TonB_dep_Rec_b-barrel"/>
    <property type="match status" value="1"/>
</dbReference>
<feature type="chain" id="PRO_5047326896" evidence="14">
    <location>
        <begin position="26"/>
        <end position="611"/>
    </location>
</feature>
<dbReference type="RefSeq" id="WP_190479624.1">
    <property type="nucleotide sequence ID" value="NZ_JACOFT010000003.1"/>
</dbReference>
<evidence type="ECO:0000256" key="11">
    <source>
        <dbReference type="ARBA" id="ARBA00023237"/>
    </source>
</evidence>
<evidence type="ECO:0000259" key="16">
    <source>
        <dbReference type="Pfam" id="PF07715"/>
    </source>
</evidence>
<dbReference type="PROSITE" id="PS52016">
    <property type="entry name" value="TONB_DEPENDENT_REC_3"/>
    <property type="match status" value="1"/>
</dbReference>
<dbReference type="InterPro" id="IPR039426">
    <property type="entry name" value="TonB-dep_rcpt-like"/>
</dbReference>
<keyword evidence="11 12" id="KW-0998">Cell outer membrane</keyword>
<comment type="similarity">
    <text evidence="2 12 13">Belongs to the TonB-dependent receptor family.</text>
</comment>
<evidence type="ECO:0000256" key="1">
    <source>
        <dbReference type="ARBA" id="ARBA00004571"/>
    </source>
</evidence>
<dbReference type="InterPro" id="IPR036942">
    <property type="entry name" value="Beta-barrel_TonB_sf"/>
</dbReference>
<evidence type="ECO:0000256" key="5">
    <source>
        <dbReference type="ARBA" id="ARBA00022692"/>
    </source>
</evidence>
<keyword evidence="3 12" id="KW-0813">Transport</keyword>
<keyword evidence="5 12" id="KW-0812">Transmembrane</keyword>
<keyword evidence="6 14" id="KW-0732">Signal</keyword>
<comment type="caution">
    <text evidence="17">The sequence shown here is derived from an EMBL/GenBank/DDBJ whole genome shotgun (WGS) entry which is preliminary data.</text>
</comment>
<evidence type="ECO:0000313" key="17">
    <source>
        <dbReference type="EMBL" id="MBC3812078.1"/>
    </source>
</evidence>
<evidence type="ECO:0000256" key="9">
    <source>
        <dbReference type="ARBA" id="ARBA00023136"/>
    </source>
</evidence>
<evidence type="ECO:0000256" key="12">
    <source>
        <dbReference type="PROSITE-ProRule" id="PRU01360"/>
    </source>
</evidence>
<evidence type="ECO:0000256" key="6">
    <source>
        <dbReference type="ARBA" id="ARBA00022729"/>
    </source>
</evidence>
<dbReference type="Proteomes" id="UP000637632">
    <property type="component" value="Unassembled WGS sequence"/>
</dbReference>
<dbReference type="PANTHER" id="PTHR30069">
    <property type="entry name" value="TONB-DEPENDENT OUTER MEMBRANE RECEPTOR"/>
    <property type="match status" value="1"/>
</dbReference>
<protein>
    <submittedName>
        <fullName evidence="17">TonB-dependent receptor</fullName>
    </submittedName>
</protein>
<proteinExistence type="inferred from homology"/>
<dbReference type="Gene3D" id="2.170.130.10">
    <property type="entry name" value="TonB-dependent receptor, plug domain"/>
    <property type="match status" value="1"/>
</dbReference>
<sequence>MNSVFKPLALGLAVAAAFPASSAFAQSISVSSASSVIITAGRQPQAAIDVLADNVVITAEQIQQSGAASVVDLLQQQRGIEISRNGGPGNNSSVFMRGGNNTQNLVLIDGVRVGSSTTGGATWATIPLSQIDHIEIVYGPLSSLYGADAMSGVIHIFTKKTPGVLNTTASLGAGSYGTRKVQAGVSGSVSSNLSLALNVAHDEDEGFSATKTGNPDKDGYKLDSVSLRADYEVSKDLEFGAKFLQSRLNAQFDSGAKNDYSVQNLETISAFGKGRINDIWTASLQFAQSTDKTFTAGSYDPSQIDTVQNLITFQNDIRIGKDVLQLLAERREETVDTTTAGLNGDRKTDSLAASYVLKHQAHLASASVRYDRSSVYGSHTTGSVAYGYKLNDSWRVNASYGSSFRAPTFNELYYPGYGVASNKPEQAKNAEAGIYYELGDTQLSAVYYQNKATDLLVSTNTCPVDVKGHPYGCAYNVNKATMSGLTVGANTRLGDWNLRASVDIQDPKDDTSGLRLARRSKKHGSLAAEYTIAKAKIGVETVFSGNRFDDVANKKTLAGYGLLNIYGTYEVVKNLTVIGRWNNALNKDYELAKNYATAGSSIFVGLNYGFK</sequence>
<name>A0ABR6XH48_9BURK</name>
<dbReference type="InterPro" id="IPR000531">
    <property type="entry name" value="Beta-barrel_TonB"/>
</dbReference>
<accession>A0ABR6XH48</accession>
<dbReference type="PANTHER" id="PTHR30069:SF53">
    <property type="entry name" value="COLICIN I RECEPTOR-RELATED"/>
    <property type="match status" value="1"/>
</dbReference>
<keyword evidence="8 13" id="KW-0798">TonB box</keyword>
<comment type="subcellular location">
    <subcellularLocation>
        <location evidence="1 12">Cell outer membrane</location>
        <topology evidence="1 12">Multi-pass membrane protein</topology>
    </subcellularLocation>
</comment>
<dbReference type="InterPro" id="IPR012910">
    <property type="entry name" value="Plug_dom"/>
</dbReference>
<dbReference type="CDD" id="cd01347">
    <property type="entry name" value="ligand_gated_channel"/>
    <property type="match status" value="1"/>
</dbReference>
<keyword evidence="4 12" id="KW-1134">Transmembrane beta strand</keyword>
<organism evidence="17 18">
    <name type="scientific">Undibacterium aquatile</name>
    <dbReference type="NCBI Taxonomy" id="1537398"/>
    <lineage>
        <taxon>Bacteria</taxon>
        <taxon>Pseudomonadati</taxon>
        <taxon>Pseudomonadota</taxon>
        <taxon>Betaproteobacteria</taxon>
        <taxon>Burkholderiales</taxon>
        <taxon>Oxalobacteraceae</taxon>
        <taxon>Undibacterium</taxon>
    </lineage>
</organism>
<dbReference type="Gene3D" id="2.40.170.20">
    <property type="entry name" value="TonB-dependent receptor, beta-barrel domain"/>
    <property type="match status" value="1"/>
</dbReference>
<evidence type="ECO:0000256" key="8">
    <source>
        <dbReference type="ARBA" id="ARBA00023077"/>
    </source>
</evidence>
<keyword evidence="7" id="KW-0406">Ion transport</keyword>
<feature type="domain" description="TonB-dependent receptor plug" evidence="16">
    <location>
        <begin position="53"/>
        <end position="153"/>
    </location>
</feature>
<keyword evidence="10 17" id="KW-0675">Receptor</keyword>
<evidence type="ECO:0000313" key="18">
    <source>
        <dbReference type="Proteomes" id="UP000637632"/>
    </source>
</evidence>
<evidence type="ECO:0000256" key="3">
    <source>
        <dbReference type="ARBA" id="ARBA00022448"/>
    </source>
</evidence>
<feature type="domain" description="TonB-dependent receptor-like beta-barrel" evidence="15">
    <location>
        <begin position="204"/>
        <end position="583"/>
    </location>
</feature>
<evidence type="ECO:0000259" key="15">
    <source>
        <dbReference type="Pfam" id="PF00593"/>
    </source>
</evidence>
<feature type="signal peptide" evidence="14">
    <location>
        <begin position="1"/>
        <end position="25"/>
    </location>
</feature>
<keyword evidence="9 12" id="KW-0472">Membrane</keyword>
<dbReference type="SUPFAM" id="SSF56935">
    <property type="entry name" value="Porins"/>
    <property type="match status" value="1"/>
</dbReference>
<evidence type="ECO:0000256" key="2">
    <source>
        <dbReference type="ARBA" id="ARBA00009810"/>
    </source>
</evidence>
<dbReference type="EMBL" id="JACOFT010000003">
    <property type="protein sequence ID" value="MBC3812078.1"/>
    <property type="molecule type" value="Genomic_DNA"/>
</dbReference>
<evidence type="ECO:0000256" key="14">
    <source>
        <dbReference type="SAM" id="SignalP"/>
    </source>
</evidence>
<gene>
    <name evidence="17" type="ORF">H8K26_11535</name>
</gene>
<reference evidence="17 18" key="1">
    <citation type="submission" date="2020-08" db="EMBL/GenBank/DDBJ databases">
        <title>Novel species isolated from subtropical streams in China.</title>
        <authorList>
            <person name="Lu H."/>
        </authorList>
    </citation>
    <scope>NUCLEOTIDE SEQUENCE [LARGE SCALE GENOMIC DNA]</scope>
    <source>
        <strain evidence="17 18">CCTCC AB 2015119</strain>
    </source>
</reference>